<name>A0A1G9XTP9_9EURY</name>
<dbReference type="AlphaFoldDB" id="A0A1G9XTP9"/>
<protein>
    <submittedName>
        <fullName evidence="3">HPP family protein</fullName>
    </submittedName>
</protein>
<evidence type="ECO:0000313" key="4">
    <source>
        <dbReference type="Proteomes" id="UP000199370"/>
    </source>
</evidence>
<keyword evidence="1" id="KW-0812">Transmembrane</keyword>
<evidence type="ECO:0000259" key="2">
    <source>
        <dbReference type="Pfam" id="PF04982"/>
    </source>
</evidence>
<proteinExistence type="predicted"/>
<dbReference type="STRING" id="996166.SAMN05192554_111110"/>
<feature type="transmembrane region" description="Helical" evidence="1">
    <location>
        <begin position="86"/>
        <end position="106"/>
    </location>
</feature>
<dbReference type="OrthoDB" id="167785at2157"/>
<evidence type="ECO:0000313" key="3">
    <source>
        <dbReference type="EMBL" id="SDM99555.1"/>
    </source>
</evidence>
<accession>A0A1G9XTP9</accession>
<keyword evidence="4" id="KW-1185">Reference proteome</keyword>
<dbReference type="Pfam" id="PF04982">
    <property type="entry name" value="TM_HPP"/>
    <property type="match status" value="1"/>
</dbReference>
<sequence length="162" mass="15935">MHSLRHALAGLLLAIPAAVAWVSGAAFVFPSLGPTAFVLTGGDDPGPRRVVGGHVVGALAGLLAYRAVAAGLVVQTEAAAFAPAQGRIALAGVLAVAATAVGMRATGTVHPPACATTLIVSLGLLATVPDVAVIVFGVCLLYAAFRAGTHVIDNRASPTVGA</sequence>
<evidence type="ECO:0000256" key="1">
    <source>
        <dbReference type="SAM" id="Phobius"/>
    </source>
</evidence>
<dbReference type="Proteomes" id="UP000199370">
    <property type="component" value="Unassembled WGS sequence"/>
</dbReference>
<dbReference type="RefSeq" id="WP_089733946.1">
    <property type="nucleotide sequence ID" value="NZ_FNIA01000011.1"/>
</dbReference>
<feature type="transmembrane region" description="Helical" evidence="1">
    <location>
        <begin position="118"/>
        <end position="145"/>
    </location>
</feature>
<gene>
    <name evidence="3" type="ORF">SAMN05192554_111110</name>
</gene>
<dbReference type="EMBL" id="FNIA01000011">
    <property type="protein sequence ID" value="SDM99555.1"/>
    <property type="molecule type" value="Genomic_DNA"/>
</dbReference>
<organism evidence="3 4">
    <name type="scientific">Haloarchaeobius iranensis</name>
    <dbReference type="NCBI Taxonomy" id="996166"/>
    <lineage>
        <taxon>Archaea</taxon>
        <taxon>Methanobacteriati</taxon>
        <taxon>Methanobacteriota</taxon>
        <taxon>Stenosarchaea group</taxon>
        <taxon>Halobacteria</taxon>
        <taxon>Halobacteriales</taxon>
        <taxon>Halorubellaceae</taxon>
        <taxon>Haloarchaeobius</taxon>
    </lineage>
</organism>
<keyword evidence="1" id="KW-0472">Membrane</keyword>
<feature type="domain" description="HPP transmembrane region" evidence="2">
    <location>
        <begin position="9"/>
        <end position="139"/>
    </location>
</feature>
<reference evidence="3 4" key="1">
    <citation type="submission" date="2016-10" db="EMBL/GenBank/DDBJ databases">
        <authorList>
            <person name="de Groot N.N."/>
        </authorList>
    </citation>
    <scope>NUCLEOTIDE SEQUENCE [LARGE SCALE GENOMIC DNA]</scope>
    <source>
        <strain evidence="4">EB21,IBRC-M 10013,KCTC 4048</strain>
    </source>
</reference>
<feature type="transmembrane region" description="Helical" evidence="1">
    <location>
        <begin position="50"/>
        <end position="74"/>
    </location>
</feature>
<keyword evidence="1" id="KW-1133">Transmembrane helix</keyword>
<dbReference type="InterPro" id="IPR058581">
    <property type="entry name" value="TM_HPP"/>
</dbReference>